<feature type="domain" description="Rad50/SbcC-type AAA" evidence="5">
    <location>
        <begin position="13"/>
        <end position="221"/>
    </location>
</feature>
<accession>A0A1X0QB26</accession>
<protein>
    <recommendedName>
        <fullName evidence="2">Structural maintenance of chromosomes protein 5</fullName>
    </recommendedName>
</protein>
<proteinExistence type="inferred from homology"/>
<evidence type="ECO:0000256" key="3">
    <source>
        <dbReference type="ARBA" id="ARBA00023054"/>
    </source>
</evidence>
<keyword evidence="7" id="KW-1185">Reference proteome</keyword>
<organism evidence="6 7">
    <name type="scientific">Hepatospora eriocheir</name>
    <dbReference type="NCBI Taxonomy" id="1081669"/>
    <lineage>
        <taxon>Eukaryota</taxon>
        <taxon>Fungi</taxon>
        <taxon>Fungi incertae sedis</taxon>
        <taxon>Microsporidia</taxon>
        <taxon>Hepatosporidae</taxon>
        <taxon>Hepatospora</taxon>
    </lineage>
</organism>
<comment type="similarity">
    <text evidence="1">Belongs to the SMC family. SMC5 subfamily.</text>
</comment>
<dbReference type="VEuPathDB" id="MicrosporidiaDB:A0H76_2167"/>
<dbReference type="GO" id="GO:0003697">
    <property type="term" value="F:single-stranded DNA binding"/>
    <property type="evidence" value="ECO:0007669"/>
    <property type="project" value="TreeGrafter"/>
</dbReference>
<evidence type="ECO:0000256" key="2">
    <source>
        <dbReference type="ARBA" id="ARBA00018687"/>
    </source>
</evidence>
<dbReference type="SUPFAM" id="SSF52540">
    <property type="entry name" value="P-loop containing nucleoside triphosphate hydrolases"/>
    <property type="match status" value="1"/>
</dbReference>
<gene>
    <name evidence="6" type="primary">SMC5</name>
    <name evidence="6" type="ORF">HERIO_1197</name>
</gene>
<evidence type="ECO:0000313" key="6">
    <source>
        <dbReference type="EMBL" id="ORD96903.1"/>
    </source>
</evidence>
<keyword evidence="3 4" id="KW-0175">Coiled coil</keyword>
<feature type="coiled-coil region" evidence="4">
    <location>
        <begin position="260"/>
        <end position="369"/>
    </location>
</feature>
<evidence type="ECO:0000259" key="5">
    <source>
        <dbReference type="Pfam" id="PF13476"/>
    </source>
</evidence>
<dbReference type="EMBL" id="LVKB01000053">
    <property type="protein sequence ID" value="ORD96903.1"/>
    <property type="molecule type" value="Genomic_DNA"/>
</dbReference>
<dbReference type="VEuPathDB" id="MicrosporidiaDB:HERIO_1197"/>
<dbReference type="PANTHER" id="PTHR45916:SF1">
    <property type="entry name" value="STRUCTURAL MAINTENANCE OF CHROMOSOMES PROTEIN 5"/>
    <property type="match status" value="1"/>
</dbReference>
<dbReference type="Gene3D" id="3.40.50.300">
    <property type="entry name" value="P-loop containing nucleotide triphosphate hydrolases"/>
    <property type="match status" value="2"/>
</dbReference>
<sequence>MNTNKFRHGNILSLKLSNFQTYEYQEFKFGPGLNLIAGPNGSGKSSIANSLAFIFNGTPKTIGKSRNIKDYVKFGSDSAVIECVVCKKSPLKIKRDEVKSLKIEENENINLKRKIGFKNGKPISEFFINGALISNKEYFKFVSILNIDCNNLTNFLPQEKVSEFVKLNSRELFTEVSNFLTSKKDDLSLIEDLYTLQNEIELLNVTINTETKKIERIDDNLDVLAKEMEKELQFENNLRAIKLLNYKEKLIESEKLKYKLSSVEVSLKDVKQKLKEEEKKIVELESKVKEYESRPELANYKKVIEELSRQNDRIFENCSRMNELLKKLQITYNERERIESENRRIKEDNETANIRKRKEEKILAELKSDLKNKITSILKKSQDPNIFINENNQLSLPEEAFCKDQSKFDLVFNDLENDKFNIENIEAILPKKEFIEAKRQAIQEKNDKFQSKSKTLQTKIEQLTRTKNNYNSAKAQRMELLYKFHPDTYKAVEYLRKNDIGVEYLEPSFLHIEIANEFKDELESLLSFIQLTTFLFKNSSDMHKFSKVLKDQMKLKINLSVADFSEIHIPKPDKRELELLGIEGVAFDYLIADTPYKNYYTTTGMFNYIPVSKNKIDDQIVIKTLKNVKRMIFNKLFIEIKGNRYNNEIISKSVGIKPRDLFSYSVDVSKIDKQLSILDRERKINLSEAESLLNEKNNIEEAIKIHNNNFGIHNITSILHSIVRVEQSIKEIRLKQLIYYDKNEILNIKNKIKSEYKILNSVLAKNKIPKINIDKVRDIELNYNNNKRDLSFKKNAVIEIKKQYEDRKKYEKEYKTKVKEVTDFLERIEEKEKDYNEKVKSLQIKSVTGRQLHVDPILCFKEEVLDLPEDEIDIRAKINSLTCANKVLNPRGTIKGDFISRETEYEKIKFDIETMRKKRDGKIKKFESDKLKIYENLNNNLKIVSQRFQGFLRMFGFDGLLELNFGQEDEDKNDNDENDFNSGKFLMNIFVKFRANDALRKLSASRQSGGEKSLTTVLFLLALHDNNTPFKLVDEINQGMDSNNEKRVFEVLKTMSETSQFFIITPKLLHDFSYPENCLVTILYGGENMKVLEKYVSSK</sequence>
<feature type="coiled-coil region" evidence="4">
    <location>
        <begin position="793"/>
        <end position="845"/>
    </location>
</feature>
<name>A0A1X0QB26_9MICR</name>
<dbReference type="InterPro" id="IPR038729">
    <property type="entry name" value="Rad50/SbcC_AAA"/>
</dbReference>
<dbReference type="GO" id="GO:0000724">
    <property type="term" value="P:double-strand break repair via homologous recombination"/>
    <property type="evidence" value="ECO:0007669"/>
    <property type="project" value="TreeGrafter"/>
</dbReference>
<comment type="caution">
    <text evidence="6">The sequence shown here is derived from an EMBL/GenBank/DDBJ whole genome shotgun (WGS) entry which is preliminary data.</text>
</comment>
<evidence type="ECO:0000313" key="7">
    <source>
        <dbReference type="Proteomes" id="UP000192356"/>
    </source>
</evidence>
<reference evidence="6 7" key="1">
    <citation type="journal article" date="2017" name="Environ. Microbiol.">
        <title>Decay of the glycolytic pathway and adaptation to intranuclear parasitism within Enterocytozoonidae microsporidia.</title>
        <authorList>
            <person name="Wiredu Boakye D."/>
            <person name="Jaroenlak P."/>
            <person name="Prachumwat A."/>
            <person name="Williams T.A."/>
            <person name="Bateman K.S."/>
            <person name="Itsathitphaisarn O."/>
            <person name="Sritunyalucksana K."/>
            <person name="Paszkiewicz K.H."/>
            <person name="Moore K.A."/>
            <person name="Stentiford G.D."/>
            <person name="Williams B.A."/>
        </authorList>
    </citation>
    <scope>NUCLEOTIDE SEQUENCE [LARGE SCALE GENOMIC DNA]</scope>
    <source>
        <strain evidence="6 7">GB1</strain>
    </source>
</reference>
<feature type="coiled-coil region" evidence="4">
    <location>
        <begin position="432"/>
        <end position="476"/>
    </location>
</feature>
<dbReference type="GO" id="GO:0030915">
    <property type="term" value="C:Smc5-Smc6 complex"/>
    <property type="evidence" value="ECO:0007669"/>
    <property type="project" value="TreeGrafter"/>
</dbReference>
<dbReference type="OrthoDB" id="10254973at2759"/>
<evidence type="ECO:0000256" key="4">
    <source>
        <dbReference type="SAM" id="Coils"/>
    </source>
</evidence>
<dbReference type="Pfam" id="PF13476">
    <property type="entry name" value="AAA_23"/>
    <property type="match status" value="1"/>
</dbReference>
<dbReference type="PANTHER" id="PTHR45916">
    <property type="entry name" value="STRUCTURAL MAINTENANCE OF CHROMOSOMES PROTEIN 5"/>
    <property type="match status" value="1"/>
</dbReference>
<dbReference type="InterPro" id="IPR027417">
    <property type="entry name" value="P-loop_NTPase"/>
</dbReference>
<dbReference type="AlphaFoldDB" id="A0A1X0QB26"/>
<dbReference type="GO" id="GO:0005634">
    <property type="term" value="C:nucleus"/>
    <property type="evidence" value="ECO:0007669"/>
    <property type="project" value="TreeGrafter"/>
</dbReference>
<evidence type="ECO:0000256" key="1">
    <source>
        <dbReference type="ARBA" id="ARBA00010171"/>
    </source>
</evidence>
<dbReference type="Proteomes" id="UP000192356">
    <property type="component" value="Unassembled WGS sequence"/>
</dbReference>